<dbReference type="Gene3D" id="3.40.50.300">
    <property type="entry name" value="P-loop containing nucleotide triphosphate hydrolases"/>
    <property type="match status" value="2"/>
</dbReference>
<keyword evidence="3" id="KW-0067">ATP-binding</keyword>
<feature type="compositionally biased region" description="Low complexity" evidence="1">
    <location>
        <begin position="371"/>
        <end position="396"/>
    </location>
</feature>
<dbReference type="InterPro" id="IPR008571">
    <property type="entry name" value="HerA-like"/>
</dbReference>
<proteinExistence type="predicted"/>
<gene>
    <name evidence="3" type="ORF">E7215_13440</name>
</gene>
<feature type="compositionally biased region" description="Polar residues" evidence="1">
    <location>
        <begin position="397"/>
        <end position="431"/>
    </location>
</feature>
<dbReference type="PANTHER" id="PTHR42957:SF1">
    <property type="entry name" value="HELICASE MJ1565-RELATED"/>
    <property type="match status" value="1"/>
</dbReference>
<evidence type="ECO:0000256" key="1">
    <source>
        <dbReference type="SAM" id="MobiDB-lite"/>
    </source>
</evidence>
<feature type="compositionally biased region" description="Low complexity" evidence="1">
    <location>
        <begin position="329"/>
        <end position="353"/>
    </location>
</feature>
<dbReference type="InterPro" id="IPR002789">
    <property type="entry name" value="HerA_central"/>
</dbReference>
<feature type="compositionally biased region" description="Polar residues" evidence="1">
    <location>
        <begin position="282"/>
        <end position="325"/>
    </location>
</feature>
<feature type="compositionally biased region" description="Low complexity" evidence="1">
    <location>
        <begin position="267"/>
        <end position="277"/>
    </location>
</feature>
<feature type="domain" description="Helicase HerA central" evidence="2">
    <location>
        <begin position="620"/>
        <end position="845"/>
    </location>
</feature>
<comment type="caution">
    <text evidence="3">The sequence shown here is derived from an EMBL/GenBank/DDBJ whole genome shotgun (WGS) entry which is preliminary data.</text>
</comment>
<evidence type="ECO:0000259" key="2">
    <source>
        <dbReference type="Pfam" id="PF01935"/>
    </source>
</evidence>
<dbReference type="Proteomes" id="UP000768462">
    <property type="component" value="Unassembled WGS sequence"/>
</dbReference>
<dbReference type="GO" id="GO:0005524">
    <property type="term" value="F:ATP binding"/>
    <property type="evidence" value="ECO:0007669"/>
    <property type="project" value="UniProtKB-KW"/>
</dbReference>
<evidence type="ECO:0000313" key="4">
    <source>
        <dbReference type="Proteomes" id="UP000768462"/>
    </source>
</evidence>
<dbReference type="Pfam" id="PF01935">
    <property type="entry name" value="DUF87"/>
    <property type="match status" value="1"/>
</dbReference>
<dbReference type="EMBL" id="SVCM01000153">
    <property type="protein sequence ID" value="MBE6061158.1"/>
    <property type="molecule type" value="Genomic_DNA"/>
</dbReference>
<name>A0A927WCI9_9CLOT</name>
<dbReference type="SUPFAM" id="SSF52540">
    <property type="entry name" value="P-loop containing nucleoside triphosphate hydrolases"/>
    <property type="match status" value="1"/>
</dbReference>
<dbReference type="AlphaFoldDB" id="A0A927WCI9"/>
<dbReference type="InterPro" id="IPR027417">
    <property type="entry name" value="P-loop_NTPase"/>
</dbReference>
<keyword evidence="3" id="KW-0547">Nucleotide-binding</keyword>
<dbReference type="PANTHER" id="PTHR42957">
    <property type="entry name" value="HELICASE MJ1565-RELATED"/>
    <property type="match status" value="1"/>
</dbReference>
<reference evidence="3" key="1">
    <citation type="submission" date="2019-04" db="EMBL/GenBank/DDBJ databases">
        <title>Evolution of Biomass-Degrading Anaerobic Consortia Revealed by Metagenomics.</title>
        <authorList>
            <person name="Peng X."/>
        </authorList>
    </citation>
    <scope>NUCLEOTIDE SEQUENCE</scope>
    <source>
        <strain evidence="3">SIG254</strain>
    </source>
</reference>
<protein>
    <submittedName>
        <fullName evidence="3">ATP-binding protein</fullName>
    </submittedName>
</protein>
<sequence length="1151" mass="128790">MKFENYSKAIEEKETTPVVYQQQVAEPIIDSRPFAEPEPQNMSINILQNNLGNCLSIIDDEVMKGYVTRLDQLPIIIQDEEVYENLNDIHFFKISELVYQEDEFSVDKLSMVFQALSNRPCTLVLMLRSDGEKTEFYLGARPNDNRSSGTLFQMLKQSLLGFFPGSQISDYYDEDMKKDLQKVTVGSVSSVTSVADYKQDQEGITNKEFIQGLEKFVYAMQGKSYTAIFIADNLSYDKLMFKKREYEQIYTQLSPFANMQMNFSVNDSTSDSSGSSEGKTENLSYTKTQGSAQTVTDTETYTVGSNETQGLTETDTHTENQSTSDGKTHTVGTTDGTSHTETDTDSTSTSTSKSKNHGWNILGIFNCGKSKSTTSTSTHSHSVSDGTSHTDSVSDSISKTLTHGFSDSKGISKNKTTGISESDSQGRSLSASVNQSDAFTAGEAFNLVNTKTMTDTFGTSRGITLNAQNMTLNLAMQRLQTHLERIEECESFGMWNFAAYFIGETAAETETAANTYKSVIAGTNSGIERNAINSWHDEDSIEELMPYITHFMHPQFVYTGFSYGEERYISVNPSALVSTNELAIHMGLPRHSVRGLPVVEHAAFGQEVISRKKVSEKTINLGNIYNMGQKTDTEVLLNLNSLSMHTFVTGSTGSGKSNAVYNILRELKKKGIPFLVVEPAKGEYKKIFKDVKCYGTNPLVGELLRINPFSFPEGIHVLEHIDRIVEIFNVCWPMYAAMPAVLKESIENAYKSAGWDLDLSVNEKVDNLYPTFDDVLRELDKTINSSDYSSDTKGDYIGSLSTRIRSLTNGINGRVFVSDEMNLKDLFDESAIIDISRVGAVETKSLIMGLVVMKLQEYRMANASDMNSELKHVTVLEEAHNLLKKTSTEQSADSSNMVGKSVEMLTNAIAEIRTFGEGFVIVDQAPNLLDTAAIRNTNTKIVLRLPESTDREITGGSIALQDTQFDELSKLPTGVAAVYQNDWQEAVLCQMLEYEVFDYSLGKEESTIPAVKRVKEENDRLLHLLIDKDCSIEEEKIKECILKSNVAAKVRKDLITNWATRNNVFEWAVADFIKKNYDLSDVFRGTHNGNWTDLSGLSDIMISNLQEEFSGFNSKEMLSILYYVCRIEHELYPKHQLIEKLRVEYLREKVV</sequence>
<feature type="region of interest" description="Disordered" evidence="1">
    <location>
        <begin position="371"/>
        <end position="431"/>
    </location>
</feature>
<evidence type="ECO:0000313" key="3">
    <source>
        <dbReference type="EMBL" id="MBE6061158.1"/>
    </source>
</evidence>
<feature type="region of interest" description="Disordered" evidence="1">
    <location>
        <begin position="266"/>
        <end position="355"/>
    </location>
</feature>
<organism evidence="3 4">
    <name type="scientific">Clostridium sulfidigenes</name>
    <dbReference type="NCBI Taxonomy" id="318464"/>
    <lineage>
        <taxon>Bacteria</taxon>
        <taxon>Bacillati</taxon>
        <taxon>Bacillota</taxon>
        <taxon>Clostridia</taxon>
        <taxon>Eubacteriales</taxon>
        <taxon>Clostridiaceae</taxon>
        <taxon>Clostridium</taxon>
    </lineage>
</organism>
<accession>A0A927WCI9</accession>